<accession>A0AAD7MSM6</accession>
<evidence type="ECO:0000313" key="2">
    <source>
        <dbReference type="EMBL" id="KAJ7730909.1"/>
    </source>
</evidence>
<sequence>MSNDERSSSETVDSARSSWSSESLNWWDDWPPDFDGTGLFQRLESEDHPLFRFDVREVLKEVEGRLGGTVVDIPRVGKGSNYFGMHLCLAGAAEVLVRIARCDVNSLVHAGAIPEEIADLLEQQARDVQFEAEIYQLLSSHREVLTSDLLYHRAPTYTPNAPPPCDTLGRALFIFAKTDGASNVWPEDAESRFLILEQCARLRATLFRLTLPTDFITLWLTRCPPSAKSIPGDITPTREFAIAFLRAKIAEMIPDEGGLIGWEEDHTLVGPRASAAKKSLLRLVPLIMPPEGDHPYRLVLEHGDFGMHNMVITDPPAPRVTSLYDWETAHIVPALLSDPQMATYVDLGLDGEGVPRISRTWEGMTDEECDEYASYAAQYYRILGEHAPEYVQAIKAGKDARRIWFALKAWRGDDPEEYFGELGEWADRRFQEIAGDVDGS</sequence>
<evidence type="ECO:0008006" key="4">
    <source>
        <dbReference type="Google" id="ProtNLM"/>
    </source>
</evidence>
<evidence type="ECO:0000256" key="1">
    <source>
        <dbReference type="SAM" id="MobiDB-lite"/>
    </source>
</evidence>
<feature type="region of interest" description="Disordered" evidence="1">
    <location>
        <begin position="1"/>
        <end position="22"/>
    </location>
</feature>
<keyword evidence="3" id="KW-1185">Reference proteome</keyword>
<dbReference type="InterPro" id="IPR011009">
    <property type="entry name" value="Kinase-like_dom_sf"/>
</dbReference>
<dbReference type="SUPFAM" id="SSF56112">
    <property type="entry name" value="Protein kinase-like (PK-like)"/>
    <property type="match status" value="1"/>
</dbReference>
<comment type="caution">
    <text evidence="2">The sequence shown here is derived from an EMBL/GenBank/DDBJ whole genome shotgun (WGS) entry which is preliminary data.</text>
</comment>
<dbReference type="Proteomes" id="UP001215280">
    <property type="component" value="Unassembled WGS sequence"/>
</dbReference>
<feature type="compositionally biased region" description="Polar residues" evidence="1">
    <location>
        <begin position="9"/>
        <end position="22"/>
    </location>
</feature>
<gene>
    <name evidence="2" type="ORF">DFH07DRAFT_160412</name>
</gene>
<dbReference type="EMBL" id="JARJLG010000187">
    <property type="protein sequence ID" value="KAJ7730909.1"/>
    <property type="molecule type" value="Genomic_DNA"/>
</dbReference>
<dbReference type="AlphaFoldDB" id="A0AAD7MSM6"/>
<organism evidence="2 3">
    <name type="scientific">Mycena maculata</name>
    <dbReference type="NCBI Taxonomy" id="230809"/>
    <lineage>
        <taxon>Eukaryota</taxon>
        <taxon>Fungi</taxon>
        <taxon>Dikarya</taxon>
        <taxon>Basidiomycota</taxon>
        <taxon>Agaricomycotina</taxon>
        <taxon>Agaricomycetes</taxon>
        <taxon>Agaricomycetidae</taxon>
        <taxon>Agaricales</taxon>
        <taxon>Marasmiineae</taxon>
        <taxon>Mycenaceae</taxon>
        <taxon>Mycena</taxon>
    </lineage>
</organism>
<protein>
    <recommendedName>
        <fullName evidence="4">Aminoglycoside phosphotransferase domain-containing protein</fullName>
    </recommendedName>
</protein>
<reference evidence="2" key="1">
    <citation type="submission" date="2023-03" db="EMBL/GenBank/DDBJ databases">
        <title>Massive genome expansion in bonnet fungi (Mycena s.s.) driven by repeated elements and novel gene families across ecological guilds.</title>
        <authorList>
            <consortium name="Lawrence Berkeley National Laboratory"/>
            <person name="Harder C.B."/>
            <person name="Miyauchi S."/>
            <person name="Viragh M."/>
            <person name="Kuo A."/>
            <person name="Thoen E."/>
            <person name="Andreopoulos B."/>
            <person name="Lu D."/>
            <person name="Skrede I."/>
            <person name="Drula E."/>
            <person name="Henrissat B."/>
            <person name="Morin E."/>
            <person name="Kohler A."/>
            <person name="Barry K."/>
            <person name="LaButti K."/>
            <person name="Morin E."/>
            <person name="Salamov A."/>
            <person name="Lipzen A."/>
            <person name="Mereny Z."/>
            <person name="Hegedus B."/>
            <person name="Baldrian P."/>
            <person name="Stursova M."/>
            <person name="Weitz H."/>
            <person name="Taylor A."/>
            <person name="Grigoriev I.V."/>
            <person name="Nagy L.G."/>
            <person name="Martin F."/>
            <person name="Kauserud H."/>
        </authorList>
    </citation>
    <scope>NUCLEOTIDE SEQUENCE</scope>
    <source>
        <strain evidence="2">CBHHK188m</strain>
    </source>
</reference>
<dbReference type="Gene3D" id="3.90.1200.10">
    <property type="match status" value="1"/>
</dbReference>
<evidence type="ECO:0000313" key="3">
    <source>
        <dbReference type="Proteomes" id="UP001215280"/>
    </source>
</evidence>
<name>A0AAD7MSM6_9AGAR</name>
<proteinExistence type="predicted"/>